<dbReference type="Gene3D" id="3.90.70.10">
    <property type="entry name" value="Cysteine proteinases"/>
    <property type="match status" value="1"/>
</dbReference>
<accession>A0A8C3H2U7</accession>
<evidence type="ECO:0000256" key="9">
    <source>
        <dbReference type="ARBA" id="ARBA00041300"/>
    </source>
</evidence>
<keyword evidence="4" id="KW-0645">Protease</keyword>
<dbReference type="InterPro" id="IPR001394">
    <property type="entry name" value="Peptidase_C19_UCH"/>
</dbReference>
<dbReference type="Proteomes" id="UP000694553">
    <property type="component" value="Unassembled WGS sequence"/>
</dbReference>
<comment type="similarity">
    <text evidence="2">Belongs to the peptidase C19 family.</text>
</comment>
<dbReference type="PANTHER" id="PTHR24006:SF758">
    <property type="entry name" value="UBIQUITIN CARBOXYL-TERMINAL HYDROLASE 36"/>
    <property type="match status" value="1"/>
</dbReference>
<evidence type="ECO:0000259" key="13">
    <source>
        <dbReference type="PROSITE" id="PS50235"/>
    </source>
</evidence>
<dbReference type="SUPFAM" id="SSF54001">
    <property type="entry name" value="Cysteine proteinases"/>
    <property type="match status" value="1"/>
</dbReference>
<evidence type="ECO:0000313" key="14">
    <source>
        <dbReference type="Ensembl" id="ENSCMUP00000023105.2"/>
    </source>
</evidence>
<name>A0A8C3H2U7_CORMO</name>
<dbReference type="GO" id="GO:0042981">
    <property type="term" value="P:regulation of apoptotic process"/>
    <property type="evidence" value="ECO:0007669"/>
    <property type="project" value="TreeGrafter"/>
</dbReference>
<dbReference type="PANTHER" id="PTHR24006">
    <property type="entry name" value="UBIQUITIN CARBOXYL-TERMINAL HYDROLASE"/>
    <property type="match status" value="1"/>
</dbReference>
<feature type="domain" description="USP" evidence="13">
    <location>
        <begin position="119"/>
        <end position="409"/>
    </location>
</feature>
<dbReference type="InterPro" id="IPR018200">
    <property type="entry name" value="USP_CS"/>
</dbReference>
<dbReference type="InterPro" id="IPR050164">
    <property type="entry name" value="Peptidase_C19"/>
</dbReference>
<evidence type="ECO:0000256" key="10">
    <source>
        <dbReference type="ARBA" id="ARBA00042154"/>
    </source>
</evidence>
<keyword evidence="6" id="KW-0378">Hydrolase</keyword>
<dbReference type="InterPro" id="IPR028889">
    <property type="entry name" value="USP"/>
</dbReference>
<dbReference type="PROSITE" id="PS50235">
    <property type="entry name" value="USP_3"/>
    <property type="match status" value="1"/>
</dbReference>
<dbReference type="GO" id="GO:0005634">
    <property type="term" value="C:nucleus"/>
    <property type="evidence" value="ECO:0007669"/>
    <property type="project" value="TreeGrafter"/>
</dbReference>
<dbReference type="EC" id="3.4.19.12" evidence="3"/>
<reference evidence="15" key="1">
    <citation type="submission" date="2019-10" db="EMBL/GenBank/DDBJ databases">
        <title>Corvus moneduloides (New Caledonian crow) genome, bCorMon1, primary haplotype.</title>
        <authorList>
            <person name="Rutz C."/>
            <person name="Fungtammasan C."/>
            <person name="Mountcastle J."/>
            <person name="Formenti G."/>
            <person name="Chow W."/>
            <person name="Howe K."/>
            <person name="Steele M.P."/>
            <person name="Fernandes J."/>
            <person name="Gilbert M.T.P."/>
            <person name="Fedrigo O."/>
            <person name="Jarvis E.D."/>
            <person name="Gemmell N."/>
        </authorList>
    </citation>
    <scope>NUCLEOTIDE SEQUENCE [LARGE SCALE GENOMIC DNA]</scope>
</reference>
<organism evidence="14 15">
    <name type="scientific">Corvus moneduloides</name>
    <name type="common">New Caledonian crow</name>
    <dbReference type="NCBI Taxonomy" id="1196302"/>
    <lineage>
        <taxon>Eukaryota</taxon>
        <taxon>Metazoa</taxon>
        <taxon>Chordata</taxon>
        <taxon>Craniata</taxon>
        <taxon>Vertebrata</taxon>
        <taxon>Euteleostomi</taxon>
        <taxon>Archelosauria</taxon>
        <taxon>Archosauria</taxon>
        <taxon>Dinosauria</taxon>
        <taxon>Saurischia</taxon>
        <taxon>Theropoda</taxon>
        <taxon>Coelurosauria</taxon>
        <taxon>Aves</taxon>
        <taxon>Neognathae</taxon>
        <taxon>Neoaves</taxon>
        <taxon>Telluraves</taxon>
        <taxon>Australaves</taxon>
        <taxon>Passeriformes</taxon>
        <taxon>Corvoidea</taxon>
        <taxon>Corvidae</taxon>
        <taxon>Corvus</taxon>
    </lineage>
</organism>
<accession>A0A8U7NC29</accession>
<dbReference type="GO" id="GO:0006508">
    <property type="term" value="P:proteolysis"/>
    <property type="evidence" value="ECO:0007669"/>
    <property type="project" value="UniProtKB-KW"/>
</dbReference>
<evidence type="ECO:0000256" key="4">
    <source>
        <dbReference type="ARBA" id="ARBA00022670"/>
    </source>
</evidence>
<evidence type="ECO:0000256" key="2">
    <source>
        <dbReference type="ARBA" id="ARBA00009085"/>
    </source>
</evidence>
<proteinExistence type="inferred from homology"/>
<keyword evidence="7" id="KW-0788">Thiol protease</keyword>
<dbReference type="PROSITE" id="PS00972">
    <property type="entry name" value="USP_1"/>
    <property type="match status" value="1"/>
</dbReference>
<sequence>MRALKLGFVPSEDASLPQPKAFPPKKGSLGAYKPGRSWEQWNRNLQHSKCASQSCGQAHLQPTARTQRLNMLSSNNIVSPLFKRRFPADIAEGRALPQSIVFPPEKICMDWQQRQRPGAGLFNLGNTCYINVILQCLTYTPPLANYLLSYEHSQSCQQQGFCMMCTMEEHVRKVLCSPASAILPGAVLRDLKFIGEEFEYGRQENAYKFLRCTLSAMQRACLSARHEKTDHQETTIIHQIFRGFMKSRVTCLSCQAVVDSYKAFLDISLDIRVRGLLGAFQHLAMCLVSRCKKKAAASKRVTVHRAPRVLMLCLERADQWTGTKISKFVEYPEYLDLRPYMSDTAGEPLLCSLYAIVVHSGDTCLEGHFLCYTKASNGLWYKMDDEFVDSCDTHTVLGQQAYLLFYGGASHQQGGSSVPQGLPGRIKVMHSQRNRARERARSRSPQWGSDLCSWVVSSTNDGNLTGRRRKRTSPFGHDRAPGDATAPGPYNRICQQAPVPRLAWVQTLPVQRELGRSSWQDYGLCSQVVEITNSYWSGCEHPRDARQTNTA</sequence>
<keyword evidence="15" id="KW-1185">Reference proteome</keyword>
<evidence type="ECO:0000256" key="12">
    <source>
        <dbReference type="ARBA" id="ARBA00043009"/>
    </source>
</evidence>
<evidence type="ECO:0000256" key="5">
    <source>
        <dbReference type="ARBA" id="ARBA00022786"/>
    </source>
</evidence>
<evidence type="ECO:0000313" key="15">
    <source>
        <dbReference type="Proteomes" id="UP000694553"/>
    </source>
</evidence>
<protein>
    <recommendedName>
        <fullName evidence="8">Ubiquitin carboxyl-terminal hydrolase 36</fullName>
        <ecNumber evidence="3">3.4.19.12</ecNumber>
    </recommendedName>
    <alternativeName>
        <fullName evidence="11">Deubiquitinating enzyme 36</fullName>
    </alternativeName>
    <alternativeName>
        <fullName evidence="10">Protein scrawny</fullName>
    </alternativeName>
    <alternativeName>
        <fullName evidence="9">Ubiquitin thioesterase 36</fullName>
    </alternativeName>
    <alternativeName>
        <fullName evidence="12">Ubiquitin-specific-processing protease 36</fullName>
    </alternativeName>
</protein>
<dbReference type="AlphaFoldDB" id="A0A8C3H2U7"/>
<evidence type="ECO:0000256" key="11">
    <source>
        <dbReference type="ARBA" id="ARBA00042420"/>
    </source>
</evidence>
<dbReference type="FunFam" id="3.90.70.10:FF:000119">
    <property type="entry name" value="Ubiquitin specific peptidase 36"/>
    <property type="match status" value="1"/>
</dbReference>
<dbReference type="GO" id="GO:0005829">
    <property type="term" value="C:cytosol"/>
    <property type="evidence" value="ECO:0007669"/>
    <property type="project" value="TreeGrafter"/>
</dbReference>
<keyword evidence="5" id="KW-0833">Ubl conjugation pathway</keyword>
<dbReference type="GO" id="GO:0016579">
    <property type="term" value="P:protein deubiquitination"/>
    <property type="evidence" value="ECO:0007669"/>
    <property type="project" value="InterPro"/>
</dbReference>
<comment type="catalytic activity">
    <reaction evidence="1">
        <text>Thiol-dependent hydrolysis of ester, thioester, amide, peptide and isopeptide bonds formed by the C-terminal Gly of ubiquitin (a 76-residue protein attached to proteins as an intracellular targeting signal).</text>
        <dbReference type="EC" id="3.4.19.12"/>
    </reaction>
</comment>
<reference evidence="14" key="2">
    <citation type="submission" date="2025-08" db="UniProtKB">
        <authorList>
            <consortium name="Ensembl"/>
        </authorList>
    </citation>
    <scope>IDENTIFICATION</scope>
</reference>
<evidence type="ECO:0000256" key="1">
    <source>
        <dbReference type="ARBA" id="ARBA00000707"/>
    </source>
</evidence>
<dbReference type="Ensembl" id="ENSCMUT00000024863.2">
    <property type="protein sequence ID" value="ENSCMUP00000023105.2"/>
    <property type="gene ID" value="ENSCMUG00000014200.2"/>
</dbReference>
<evidence type="ECO:0000256" key="3">
    <source>
        <dbReference type="ARBA" id="ARBA00012759"/>
    </source>
</evidence>
<dbReference type="InterPro" id="IPR038765">
    <property type="entry name" value="Papain-like_cys_pep_sf"/>
</dbReference>
<dbReference type="Pfam" id="PF00443">
    <property type="entry name" value="UCH"/>
    <property type="match status" value="1"/>
</dbReference>
<reference evidence="14" key="3">
    <citation type="submission" date="2025-09" db="UniProtKB">
        <authorList>
            <consortium name="Ensembl"/>
        </authorList>
    </citation>
    <scope>IDENTIFICATION</scope>
</reference>
<evidence type="ECO:0000256" key="8">
    <source>
        <dbReference type="ARBA" id="ARBA00039432"/>
    </source>
</evidence>
<evidence type="ECO:0000256" key="6">
    <source>
        <dbReference type="ARBA" id="ARBA00022801"/>
    </source>
</evidence>
<dbReference type="GO" id="GO:0004843">
    <property type="term" value="F:cysteine-type deubiquitinase activity"/>
    <property type="evidence" value="ECO:0007669"/>
    <property type="project" value="UniProtKB-EC"/>
</dbReference>
<evidence type="ECO:0000256" key="7">
    <source>
        <dbReference type="ARBA" id="ARBA00022807"/>
    </source>
</evidence>